<reference evidence="1 2" key="1">
    <citation type="journal article" date="2018" name="Int. J. Syst. Evol. Microbiol.">
        <title>Epidermidibacterium keratini gen. nov., sp. nov., a member of the family Sporichthyaceae, isolated from keratin epidermis.</title>
        <authorList>
            <person name="Lee D.G."/>
            <person name="Trujillo M.E."/>
            <person name="Kang S."/>
            <person name="Nam J.J."/>
            <person name="Kim Y.J."/>
        </authorList>
    </citation>
    <scope>NUCLEOTIDE SEQUENCE [LARGE SCALE GENOMIC DNA]</scope>
    <source>
        <strain evidence="1 2">EPI-7</strain>
    </source>
</reference>
<dbReference type="InterPro" id="IPR036770">
    <property type="entry name" value="Ankyrin_rpt-contain_sf"/>
</dbReference>
<evidence type="ECO:0008006" key="3">
    <source>
        <dbReference type="Google" id="ProtNLM"/>
    </source>
</evidence>
<keyword evidence="2" id="KW-1185">Reference proteome</keyword>
<evidence type="ECO:0000313" key="2">
    <source>
        <dbReference type="Proteomes" id="UP000463857"/>
    </source>
</evidence>
<protein>
    <recommendedName>
        <fullName evidence="3">Ankyrin repeat domain-containing protein</fullName>
    </recommendedName>
</protein>
<proteinExistence type="predicted"/>
<name>A0A7L4YJP5_9ACTN</name>
<dbReference type="Proteomes" id="UP000463857">
    <property type="component" value="Chromosome"/>
</dbReference>
<dbReference type="KEGG" id="eke:EK0264_03835"/>
<organism evidence="1 2">
    <name type="scientific">Epidermidibacterium keratini</name>
    <dbReference type="NCBI Taxonomy" id="1891644"/>
    <lineage>
        <taxon>Bacteria</taxon>
        <taxon>Bacillati</taxon>
        <taxon>Actinomycetota</taxon>
        <taxon>Actinomycetes</taxon>
        <taxon>Sporichthyales</taxon>
        <taxon>Sporichthyaceae</taxon>
        <taxon>Epidermidibacterium</taxon>
    </lineage>
</organism>
<dbReference type="EMBL" id="CP047156">
    <property type="protein sequence ID" value="QHB99500.1"/>
    <property type="molecule type" value="Genomic_DNA"/>
</dbReference>
<dbReference type="Gene3D" id="1.25.40.20">
    <property type="entry name" value="Ankyrin repeat-containing domain"/>
    <property type="match status" value="1"/>
</dbReference>
<gene>
    <name evidence="1" type="ORF">EK0264_03835</name>
</gene>
<dbReference type="RefSeq" id="WP_159543133.1">
    <property type="nucleotide sequence ID" value="NZ_CP047156.1"/>
</dbReference>
<accession>A0A7L4YJP5</accession>
<evidence type="ECO:0000313" key="1">
    <source>
        <dbReference type="EMBL" id="QHB99500.1"/>
    </source>
</evidence>
<dbReference type="OrthoDB" id="2038281at2"/>
<dbReference type="InParanoid" id="A0A7L4YJP5"/>
<dbReference type="AlphaFoldDB" id="A0A7L4YJP5"/>
<sequence>MASAMYAARNGSIDEFRQAYDEQRPEPTRYFLDALSNHDPQARVAISNFLLDEGADATTVEQGNSAINVMLGAGEHDAELEAPLLQRLLDEGADPNHPSRRGDLPFLQLVRLPMLTNEQKLPLFRVLFANPRFDVDVIVKLRGEPVPLRTYITAVGEVVDQAFGQERPEN</sequence>